<proteinExistence type="predicted"/>
<accession>A0AAE1RA85</accession>
<reference evidence="1" key="1">
    <citation type="submission" date="2023-12" db="EMBL/GenBank/DDBJ databases">
        <title>Genome assembly of Anisodus tanguticus.</title>
        <authorList>
            <person name="Wang Y.-J."/>
        </authorList>
    </citation>
    <scope>NUCLEOTIDE SEQUENCE</scope>
    <source>
        <strain evidence="1">KB-2021</strain>
        <tissue evidence="1">Leaf</tissue>
    </source>
</reference>
<protein>
    <submittedName>
        <fullName evidence="1">Uncharacterized protein</fullName>
    </submittedName>
</protein>
<comment type="caution">
    <text evidence="1">The sequence shown here is derived from an EMBL/GenBank/DDBJ whole genome shotgun (WGS) entry which is preliminary data.</text>
</comment>
<evidence type="ECO:0000313" key="1">
    <source>
        <dbReference type="EMBL" id="KAK4348121.1"/>
    </source>
</evidence>
<sequence length="135" mass="14981">MTGKFIFYPGDLEVFGVVLDAIVRVSVLTESGGYRDGFKVSDRGLEVLGVVLIVTDREFFIRHTDGRSISSEAEKQRGILYASGNLADSNIIEVVRQKIGLTDLKVKELPLLSSKGRREGRAHRGCRWGNVALTW</sequence>
<organism evidence="1 2">
    <name type="scientific">Anisodus tanguticus</name>
    <dbReference type="NCBI Taxonomy" id="243964"/>
    <lineage>
        <taxon>Eukaryota</taxon>
        <taxon>Viridiplantae</taxon>
        <taxon>Streptophyta</taxon>
        <taxon>Embryophyta</taxon>
        <taxon>Tracheophyta</taxon>
        <taxon>Spermatophyta</taxon>
        <taxon>Magnoliopsida</taxon>
        <taxon>eudicotyledons</taxon>
        <taxon>Gunneridae</taxon>
        <taxon>Pentapetalae</taxon>
        <taxon>asterids</taxon>
        <taxon>lamiids</taxon>
        <taxon>Solanales</taxon>
        <taxon>Solanaceae</taxon>
        <taxon>Solanoideae</taxon>
        <taxon>Hyoscyameae</taxon>
        <taxon>Anisodus</taxon>
    </lineage>
</organism>
<evidence type="ECO:0000313" key="2">
    <source>
        <dbReference type="Proteomes" id="UP001291623"/>
    </source>
</evidence>
<dbReference type="AlphaFoldDB" id="A0AAE1RA85"/>
<gene>
    <name evidence="1" type="ORF">RND71_034460</name>
</gene>
<keyword evidence="2" id="KW-1185">Reference proteome</keyword>
<dbReference type="Proteomes" id="UP001291623">
    <property type="component" value="Unassembled WGS sequence"/>
</dbReference>
<dbReference type="EMBL" id="JAVYJV010000018">
    <property type="protein sequence ID" value="KAK4348121.1"/>
    <property type="molecule type" value="Genomic_DNA"/>
</dbReference>
<name>A0AAE1RA85_9SOLA</name>